<dbReference type="Proteomes" id="UP001177023">
    <property type="component" value="Unassembled WGS sequence"/>
</dbReference>
<keyword evidence="2" id="KW-1015">Disulfide bond</keyword>
<feature type="domain" description="Thyroglobulin type-1" evidence="4">
    <location>
        <begin position="559"/>
        <end position="628"/>
    </location>
</feature>
<dbReference type="Pfam" id="PF00086">
    <property type="entry name" value="Thyroglobulin_1"/>
    <property type="match status" value="2"/>
</dbReference>
<comment type="caution">
    <text evidence="6">The sequence shown here is derived from an EMBL/GenBank/DDBJ whole genome shotgun (WGS) entry which is preliminary data.</text>
</comment>
<sequence length="891" mass="94524">MKLNFLTQVVTPIPGSAATTLPCWERPIGCAISCPHGFRRSALGTCLCSCAASPCITHVCGQEEICVLQHGNPKCVAVNGEAIVGKEKPRPECPRLIGGLCALKCEEDSDCSGRLICCHNGCGRECVAPVQPFAIAAAPVPNSFPIIPSARPLPGRIGTPVYNSAEAIPSEPHHEKARQIPVQTIIAKPMPVKGGQANPAADRPPGECPSAAVLATECPKLSLGDGIPTPNCQGDDECPASFLCCPTAACGNVCTAPTKTTGCLHLLASALRLPQKALAHDFLPVCTKDGQFEKIQCDDLYCWCADVSNGAETPGTRRPKSLKSPLLCLSPRSCQLSCTNKCPHGHKMDTSGCPLKSCECRSPCDGIRCSLAWETCQLVEPDCAQPPCLPVPRCLINPCPEGDPLTLRNGVTALCTEATHCGQHFFCHLIGYNGLGFCCPGEKRDAREGNCPARQPQLRPGCHQECIVDLDCAVGKCCFDGCALRCVSNAFLPHPLTPIRPVTVSGSSSIPTTTSGGSGFSPGAVFLRNKEVFTRKMASCAAVEEEATGKRCNSDCASDASCEGSRICSCVHRWVTSALYSLRSVLQCAADGHFDKRQCDDDGCFCVDQFNGLEQAGTRVPHLTIPTCIPDLSPCRLPVCRAECPHGYTISPAGCPSCVCRNPCLEVKCPQGSFCQLSDVKCRDGDDRECPKQPRCIANACPHGDPFTTSAGFVQNCQAAADCPRHFWCHKFGASSGGVCCPGTTPNIRGGSCPATTPLIDDLSVELCKKQCLTDEHCPPQHKCCYNGCGMSCIAAAASFSEAAPETPILVKPGSCPAETVEKEKCPTTAVDLCLHDSACPGVQKCCSDGCRKYCTYPEKASACVQLKSALQQIGQTNDVQCEMGRFLFIY</sequence>
<organism evidence="6 7">
    <name type="scientific">Mesorhabditis spiculigera</name>
    <dbReference type="NCBI Taxonomy" id="96644"/>
    <lineage>
        <taxon>Eukaryota</taxon>
        <taxon>Metazoa</taxon>
        <taxon>Ecdysozoa</taxon>
        <taxon>Nematoda</taxon>
        <taxon>Chromadorea</taxon>
        <taxon>Rhabditida</taxon>
        <taxon>Rhabditina</taxon>
        <taxon>Rhabditomorpha</taxon>
        <taxon>Rhabditoidea</taxon>
        <taxon>Rhabditidae</taxon>
        <taxon>Mesorhabditinae</taxon>
        <taxon>Mesorhabditis</taxon>
    </lineage>
</organism>
<dbReference type="SUPFAM" id="SSF57256">
    <property type="entry name" value="Elafin-like"/>
    <property type="match status" value="3"/>
</dbReference>
<evidence type="ECO:0000313" key="6">
    <source>
        <dbReference type="EMBL" id="CAJ0570757.1"/>
    </source>
</evidence>
<evidence type="ECO:0000259" key="4">
    <source>
        <dbReference type="PROSITE" id="PS51162"/>
    </source>
</evidence>
<dbReference type="InterPro" id="IPR000716">
    <property type="entry name" value="Thyroglobulin_1"/>
</dbReference>
<dbReference type="EMBL" id="CATQJA010002464">
    <property type="protein sequence ID" value="CAJ0570757.1"/>
    <property type="molecule type" value="Genomic_DNA"/>
</dbReference>
<dbReference type="GO" id="GO:0005615">
    <property type="term" value="C:extracellular space"/>
    <property type="evidence" value="ECO:0007669"/>
    <property type="project" value="TreeGrafter"/>
</dbReference>
<feature type="domain" description="WAP" evidence="5">
    <location>
        <begin position="809"/>
        <end position="859"/>
    </location>
</feature>
<dbReference type="Gene3D" id="4.10.75.10">
    <property type="entry name" value="Elafin-like"/>
    <property type="match status" value="3"/>
</dbReference>
<dbReference type="GO" id="GO:0045087">
    <property type="term" value="P:innate immune response"/>
    <property type="evidence" value="ECO:0007669"/>
    <property type="project" value="TreeGrafter"/>
</dbReference>
<name>A0AA36CKH9_9BILA</name>
<dbReference type="SMART" id="SM00211">
    <property type="entry name" value="TY"/>
    <property type="match status" value="2"/>
</dbReference>
<dbReference type="SUPFAM" id="SSF57610">
    <property type="entry name" value="Thyroglobulin type-1 domain"/>
    <property type="match status" value="2"/>
</dbReference>
<evidence type="ECO:0000256" key="1">
    <source>
        <dbReference type="ARBA" id="ARBA00022729"/>
    </source>
</evidence>
<dbReference type="InterPro" id="IPR011061">
    <property type="entry name" value="Hirudin/antistatin"/>
</dbReference>
<dbReference type="PANTHER" id="PTHR19441">
    <property type="entry name" value="WHEY ACDIC PROTEIN WAP"/>
    <property type="match status" value="1"/>
</dbReference>
<feature type="domain" description="Thyroglobulin type-1" evidence="4">
    <location>
        <begin position="260"/>
        <end position="334"/>
    </location>
</feature>
<dbReference type="PANTHER" id="PTHR19441:SF30">
    <property type="entry name" value="ELAFIN"/>
    <property type="match status" value="1"/>
</dbReference>
<protein>
    <submittedName>
        <fullName evidence="6">Uncharacterized protein</fullName>
    </submittedName>
</protein>
<dbReference type="InterPro" id="IPR006150">
    <property type="entry name" value="Cys_repeat_1"/>
</dbReference>
<dbReference type="PROSITE" id="PS00484">
    <property type="entry name" value="THYROGLOBULIN_1_1"/>
    <property type="match status" value="1"/>
</dbReference>
<dbReference type="InterPro" id="IPR036645">
    <property type="entry name" value="Elafin-like_sf"/>
</dbReference>
<dbReference type="GO" id="GO:0019731">
    <property type="term" value="P:antibacterial humoral response"/>
    <property type="evidence" value="ECO:0007669"/>
    <property type="project" value="TreeGrafter"/>
</dbReference>
<dbReference type="SMART" id="SM00217">
    <property type="entry name" value="WAP"/>
    <property type="match status" value="4"/>
</dbReference>
<dbReference type="GO" id="GO:0004867">
    <property type="term" value="F:serine-type endopeptidase inhibitor activity"/>
    <property type="evidence" value="ECO:0007669"/>
    <property type="project" value="TreeGrafter"/>
</dbReference>
<comment type="caution">
    <text evidence="3">Lacks conserved residue(s) required for the propagation of feature annotation.</text>
</comment>
<accession>A0AA36CKH9</accession>
<dbReference type="PROSITE" id="PS51162">
    <property type="entry name" value="THYROGLOBULIN_1_2"/>
    <property type="match status" value="2"/>
</dbReference>
<dbReference type="InterPro" id="IPR028150">
    <property type="entry name" value="Lustrin_cystein"/>
</dbReference>
<dbReference type="InterPro" id="IPR036857">
    <property type="entry name" value="Thyroglobulin_1_sf"/>
</dbReference>
<feature type="domain" description="WAP" evidence="5">
    <location>
        <begin position="444"/>
        <end position="490"/>
    </location>
</feature>
<dbReference type="Gene3D" id="4.10.800.10">
    <property type="entry name" value="Thyroglobulin type-1"/>
    <property type="match status" value="2"/>
</dbReference>
<feature type="domain" description="WAP" evidence="5">
    <location>
        <begin position="200"/>
        <end position="258"/>
    </location>
</feature>
<dbReference type="AlphaFoldDB" id="A0AA36CKH9"/>
<dbReference type="InterPro" id="IPR050514">
    <property type="entry name" value="WAP_four-disulfide_core"/>
</dbReference>
<evidence type="ECO:0000259" key="5">
    <source>
        <dbReference type="PROSITE" id="PS51390"/>
    </source>
</evidence>
<dbReference type="Pfam" id="PF00095">
    <property type="entry name" value="WAP"/>
    <property type="match status" value="4"/>
</dbReference>
<dbReference type="Pfam" id="PF14625">
    <property type="entry name" value="Lustrin_cystein"/>
    <property type="match status" value="2"/>
</dbReference>
<proteinExistence type="predicted"/>
<dbReference type="PROSITE" id="PS51390">
    <property type="entry name" value="WAP"/>
    <property type="match status" value="5"/>
</dbReference>
<keyword evidence="7" id="KW-1185">Reference proteome</keyword>
<keyword evidence="1" id="KW-0732">Signal</keyword>
<evidence type="ECO:0000256" key="3">
    <source>
        <dbReference type="PROSITE-ProRule" id="PRU00500"/>
    </source>
</evidence>
<feature type="non-terminal residue" evidence="6">
    <location>
        <position position="1"/>
    </location>
</feature>
<dbReference type="InterPro" id="IPR008197">
    <property type="entry name" value="WAP_dom"/>
</dbReference>
<evidence type="ECO:0000313" key="7">
    <source>
        <dbReference type="Proteomes" id="UP001177023"/>
    </source>
</evidence>
<evidence type="ECO:0000256" key="2">
    <source>
        <dbReference type="ARBA" id="ARBA00023157"/>
    </source>
</evidence>
<feature type="domain" description="WAP" evidence="5">
    <location>
        <begin position="85"/>
        <end position="130"/>
    </location>
</feature>
<reference evidence="6" key="1">
    <citation type="submission" date="2023-06" db="EMBL/GenBank/DDBJ databases">
        <authorList>
            <person name="Delattre M."/>
        </authorList>
    </citation>
    <scope>NUCLEOTIDE SEQUENCE</scope>
    <source>
        <strain evidence="6">AF72</strain>
    </source>
</reference>
<dbReference type="SMART" id="SM00289">
    <property type="entry name" value="WR1"/>
    <property type="match status" value="4"/>
</dbReference>
<gene>
    <name evidence="6" type="ORF">MSPICULIGERA_LOCUS9193</name>
</gene>
<feature type="domain" description="WAP" evidence="5">
    <location>
        <begin position="746"/>
        <end position="797"/>
    </location>
</feature>
<dbReference type="SUPFAM" id="SSF57262">
    <property type="entry name" value="Leech antihemostatic proteins"/>
    <property type="match status" value="1"/>
</dbReference>